<proteinExistence type="predicted"/>
<evidence type="ECO:0000313" key="1">
    <source>
        <dbReference type="EMBL" id="UVC17013.1"/>
    </source>
</evidence>
<dbReference type="EMBL" id="CP062229">
    <property type="protein sequence ID" value="UVC17013.1"/>
    <property type="molecule type" value="Genomic_DNA"/>
</dbReference>
<dbReference type="RefSeq" id="WP_258121890.1">
    <property type="nucleotide sequence ID" value="NZ_CP062229.1"/>
</dbReference>
<protein>
    <submittedName>
        <fullName evidence="1">Uncharacterized protein</fullName>
    </submittedName>
</protein>
<organism evidence="1 2">
    <name type="scientific">Mesorhizobium onobrychidis</name>
    <dbReference type="NCBI Taxonomy" id="2775404"/>
    <lineage>
        <taxon>Bacteria</taxon>
        <taxon>Pseudomonadati</taxon>
        <taxon>Pseudomonadota</taxon>
        <taxon>Alphaproteobacteria</taxon>
        <taxon>Hyphomicrobiales</taxon>
        <taxon>Phyllobacteriaceae</taxon>
        <taxon>Mesorhizobium</taxon>
    </lineage>
</organism>
<evidence type="ECO:0000313" key="2">
    <source>
        <dbReference type="Proteomes" id="UP001058098"/>
    </source>
</evidence>
<keyword evidence="2" id="KW-1185">Reference proteome</keyword>
<accession>A0ABY5R144</accession>
<sequence>MSERLKVRLAYQRGFQIVEGSTILAAFENPVEAFKFVRDRGARAWLDWGRTVIASQTGQYDLPRVSCNPQSAAF</sequence>
<gene>
    <name evidence="1" type="ORF">IHQ72_07685</name>
</gene>
<name>A0ABY5R144_9HYPH</name>
<dbReference type="Proteomes" id="UP001058098">
    <property type="component" value="Chromosome"/>
</dbReference>
<reference evidence="1" key="1">
    <citation type="submission" date="2020-09" db="EMBL/GenBank/DDBJ databases">
        <title>Rhizobia associated with sainfoin plants.</title>
        <authorList>
            <person name="Asharfi S."/>
            <person name="Kuzmanovic N."/>
            <person name="Bunk B."/>
            <person name="Sproeer C."/>
            <person name="Becker M."/>
            <person name="Thuenen T."/>
        </authorList>
    </citation>
    <scope>NUCLEOTIDE SEQUENCE</scope>
    <source>
        <strain evidence="1">OM4</strain>
    </source>
</reference>